<dbReference type="AlphaFoldDB" id="A0AAU7GCN6"/>
<keyword evidence="1 2" id="KW-0238">DNA-binding</keyword>
<dbReference type="SUPFAM" id="SSF46689">
    <property type="entry name" value="Homeodomain-like"/>
    <property type="match status" value="1"/>
</dbReference>
<dbReference type="GO" id="GO:0003677">
    <property type="term" value="F:DNA binding"/>
    <property type="evidence" value="ECO:0007669"/>
    <property type="project" value="UniProtKB-UniRule"/>
</dbReference>
<feature type="domain" description="HTH tetR-type" evidence="3">
    <location>
        <begin position="6"/>
        <end position="66"/>
    </location>
</feature>
<evidence type="ECO:0000259" key="3">
    <source>
        <dbReference type="PROSITE" id="PS50977"/>
    </source>
</evidence>
<reference evidence="4" key="1">
    <citation type="submission" date="2024-05" db="EMBL/GenBank/DDBJ databases">
        <title>The Natural Products Discovery Center: Release of the First 8490 Sequenced Strains for Exploring Actinobacteria Biosynthetic Diversity.</title>
        <authorList>
            <person name="Kalkreuter E."/>
            <person name="Kautsar S.A."/>
            <person name="Yang D."/>
            <person name="Bader C.D."/>
            <person name="Teijaro C.N."/>
            <person name="Fluegel L."/>
            <person name="Davis C.M."/>
            <person name="Simpson J.R."/>
            <person name="Lauterbach L."/>
            <person name="Steele A.D."/>
            <person name="Gui C."/>
            <person name="Meng S."/>
            <person name="Li G."/>
            <person name="Viehrig K."/>
            <person name="Ye F."/>
            <person name="Su P."/>
            <person name="Kiefer A.F."/>
            <person name="Nichols A."/>
            <person name="Cepeda A.J."/>
            <person name="Yan W."/>
            <person name="Fan B."/>
            <person name="Jiang Y."/>
            <person name="Adhikari A."/>
            <person name="Zheng C.-J."/>
            <person name="Schuster L."/>
            <person name="Cowan T.M."/>
            <person name="Smanski M.J."/>
            <person name="Chevrette M.G."/>
            <person name="de Carvalho L.P.S."/>
            <person name="Shen B."/>
        </authorList>
    </citation>
    <scope>NUCLEOTIDE SEQUENCE</scope>
    <source>
        <strain evidence="4">NPDC080035</strain>
    </source>
</reference>
<gene>
    <name evidence="4" type="ORF">AAME72_00895</name>
</gene>
<feature type="DNA-binding region" description="H-T-H motif" evidence="2">
    <location>
        <begin position="29"/>
        <end position="48"/>
    </location>
</feature>
<dbReference type="InterPro" id="IPR001647">
    <property type="entry name" value="HTH_TetR"/>
</dbReference>
<accession>A0AAU7GCN6</accession>
<organism evidence="4">
    <name type="scientific">Leifsonia sp. NPDC080035</name>
    <dbReference type="NCBI Taxonomy" id="3143936"/>
    <lineage>
        <taxon>Bacteria</taxon>
        <taxon>Bacillati</taxon>
        <taxon>Actinomycetota</taxon>
        <taxon>Actinomycetes</taxon>
        <taxon>Micrococcales</taxon>
        <taxon>Microbacteriaceae</taxon>
        <taxon>Leifsonia</taxon>
    </lineage>
</organism>
<dbReference type="EMBL" id="CP157390">
    <property type="protein sequence ID" value="XBM48429.1"/>
    <property type="molecule type" value="Genomic_DNA"/>
</dbReference>
<sequence length="193" mass="20799">MDARQEKTLASLSAAVQDLATAGPITEVTVSGLAAAAGVHRSTVYTYASSPAELLRRVLRADLDELRASYLVDVAPEDAVAAVSGVTRAVLQHVDAHDAIYRRGLGAESGDASLHAMLSEHFQGSIELLLDQRSVSVPAADDIDRRTIERYLADGIIGAIDVWLSRPRPRDVDAFLALVARLTPSWWPDERST</sequence>
<protein>
    <submittedName>
        <fullName evidence="4">TetR/AcrR family transcriptional regulator</fullName>
    </submittedName>
</protein>
<dbReference type="InterPro" id="IPR009057">
    <property type="entry name" value="Homeodomain-like_sf"/>
</dbReference>
<proteinExistence type="predicted"/>
<name>A0AAU7GCN6_9MICO</name>
<dbReference type="PROSITE" id="PS50977">
    <property type="entry name" value="HTH_TETR_2"/>
    <property type="match status" value="1"/>
</dbReference>
<evidence type="ECO:0000313" key="4">
    <source>
        <dbReference type="EMBL" id="XBM48429.1"/>
    </source>
</evidence>
<dbReference type="RefSeq" id="WP_348788379.1">
    <property type="nucleotide sequence ID" value="NZ_CP157390.1"/>
</dbReference>
<dbReference type="Gene3D" id="1.10.357.10">
    <property type="entry name" value="Tetracycline Repressor, domain 2"/>
    <property type="match status" value="1"/>
</dbReference>
<evidence type="ECO:0000256" key="2">
    <source>
        <dbReference type="PROSITE-ProRule" id="PRU00335"/>
    </source>
</evidence>
<evidence type="ECO:0000256" key="1">
    <source>
        <dbReference type="ARBA" id="ARBA00023125"/>
    </source>
</evidence>